<dbReference type="AlphaFoldDB" id="J0DGE3"/>
<dbReference type="Gene3D" id="2.70.70.10">
    <property type="entry name" value="Glucose Permease (Domain IIA)"/>
    <property type="match status" value="1"/>
</dbReference>
<dbReference type="EMBL" id="AGZS01000001">
    <property type="protein sequence ID" value="EJD65393.1"/>
    <property type="molecule type" value="Genomic_DNA"/>
</dbReference>
<keyword evidence="3" id="KW-1185">Reference proteome</keyword>
<dbReference type="HOGENOM" id="CLU_077601_4_2_11"/>
<evidence type="ECO:0000313" key="2">
    <source>
        <dbReference type="EMBL" id="EJD65393.1"/>
    </source>
</evidence>
<organism evidence="2 3">
    <name type="scientific">Scardovia wiggsiae F0424</name>
    <dbReference type="NCBI Taxonomy" id="857290"/>
    <lineage>
        <taxon>Bacteria</taxon>
        <taxon>Bacillati</taxon>
        <taxon>Actinomycetota</taxon>
        <taxon>Actinomycetes</taxon>
        <taxon>Bifidobacteriales</taxon>
        <taxon>Bifidobacteriaceae</taxon>
        <taxon>Scardovia</taxon>
    </lineage>
</organism>
<accession>J0DGE3</accession>
<evidence type="ECO:0000259" key="1">
    <source>
        <dbReference type="Pfam" id="PF01551"/>
    </source>
</evidence>
<dbReference type="PANTHER" id="PTHR21666:SF270">
    <property type="entry name" value="MUREIN HYDROLASE ACTIVATOR ENVC"/>
    <property type="match status" value="1"/>
</dbReference>
<dbReference type="PANTHER" id="PTHR21666">
    <property type="entry name" value="PEPTIDASE-RELATED"/>
    <property type="match status" value="1"/>
</dbReference>
<dbReference type="InterPro" id="IPR016047">
    <property type="entry name" value="M23ase_b-sheet_dom"/>
</dbReference>
<dbReference type="InterPro" id="IPR050570">
    <property type="entry name" value="Cell_wall_metabolism_enzyme"/>
</dbReference>
<gene>
    <name evidence="2" type="ORF">HMPREF9156_00157</name>
</gene>
<dbReference type="GO" id="GO:0004222">
    <property type="term" value="F:metalloendopeptidase activity"/>
    <property type="evidence" value="ECO:0007669"/>
    <property type="project" value="TreeGrafter"/>
</dbReference>
<dbReference type="eggNOG" id="COG0739">
    <property type="taxonomic scope" value="Bacteria"/>
</dbReference>
<reference evidence="2 3" key="1">
    <citation type="submission" date="2012-01" db="EMBL/GenBank/DDBJ databases">
        <title>The Genome Sequence of Scardovia wiggsiae F0424.</title>
        <authorList>
            <consortium name="The Broad Institute Genome Sequencing Platform"/>
            <person name="Earl A."/>
            <person name="Ward D."/>
            <person name="Feldgarden M."/>
            <person name="Gevers D."/>
            <person name="Izard J."/>
            <person name="Ganesan A."/>
            <person name="Baranova O.V."/>
            <person name="Blanton J.M."/>
            <person name="Tanner A.C."/>
            <person name="Mathney J."/>
            <person name="Dewhirst F.E."/>
            <person name="Young S.K."/>
            <person name="Zeng Q."/>
            <person name="Gargeya S."/>
            <person name="Fitzgerald M."/>
            <person name="Haas B."/>
            <person name="Abouelleil A."/>
            <person name="Alvarado L."/>
            <person name="Arachchi H.M."/>
            <person name="Berlin A."/>
            <person name="Chapman S.B."/>
            <person name="Gearin G."/>
            <person name="Goldberg J."/>
            <person name="Griggs A."/>
            <person name="Gujja S."/>
            <person name="Hansen M."/>
            <person name="Heiman D."/>
            <person name="Howarth C."/>
            <person name="Larimer J."/>
            <person name="Lui A."/>
            <person name="MacDonald P.J.P."/>
            <person name="McCowen C."/>
            <person name="Montmayeur A."/>
            <person name="Murphy C."/>
            <person name="Neiman D."/>
            <person name="Pearson M."/>
            <person name="Priest M."/>
            <person name="Roberts A."/>
            <person name="Saif S."/>
            <person name="Shea T."/>
            <person name="Sisk P."/>
            <person name="Stolte C."/>
            <person name="Sykes S."/>
            <person name="Wortman J."/>
            <person name="Nusbaum C."/>
            <person name="Birren B."/>
        </authorList>
    </citation>
    <scope>NUCLEOTIDE SEQUENCE [LARGE SCALE GENOMIC DNA]</scope>
    <source>
        <strain evidence="2 3">F0424</strain>
    </source>
</reference>
<dbReference type="SUPFAM" id="SSF51261">
    <property type="entry name" value="Duplicated hybrid motif"/>
    <property type="match status" value="1"/>
</dbReference>
<feature type="domain" description="M23ase beta-sheet core" evidence="1">
    <location>
        <begin position="44"/>
        <end position="130"/>
    </location>
</feature>
<protein>
    <recommendedName>
        <fullName evidence="1">M23ase beta-sheet core domain-containing protein</fullName>
    </recommendedName>
</protein>
<dbReference type="Pfam" id="PF01551">
    <property type="entry name" value="Peptidase_M23"/>
    <property type="match status" value="1"/>
</dbReference>
<proteinExistence type="predicted"/>
<name>J0DGE3_9BIFI</name>
<dbReference type="STRING" id="857290.HMPREF9156_00157"/>
<dbReference type="CDD" id="cd12797">
    <property type="entry name" value="M23_peptidase"/>
    <property type="match status" value="1"/>
</dbReference>
<dbReference type="InterPro" id="IPR011055">
    <property type="entry name" value="Dup_hybrid_motif"/>
</dbReference>
<dbReference type="Proteomes" id="UP000006415">
    <property type="component" value="Unassembled WGS sequence"/>
</dbReference>
<sequence length="155" mass="16433">MVPSAACAAPSCTAEYGWPVKGYSGSSPEIIQRFKAPTKPWLSGHRGVDIRAEPGTLLYAPSDGIISFAGVVAGKNVVSITHSKGRISTFEPAQTGLAVKTHVKKGQEIGWVEGGSDHCRDICVQWGIKTGEKSYLDPEILVSRKTVVLKPVDGG</sequence>
<evidence type="ECO:0000313" key="3">
    <source>
        <dbReference type="Proteomes" id="UP000006415"/>
    </source>
</evidence>
<comment type="caution">
    <text evidence="2">The sequence shown here is derived from an EMBL/GenBank/DDBJ whole genome shotgun (WGS) entry which is preliminary data.</text>
</comment>